<accession>A0ACB9D130</accession>
<organism evidence="1 2">
    <name type="scientific">Cichorium intybus</name>
    <name type="common">Chicory</name>
    <dbReference type="NCBI Taxonomy" id="13427"/>
    <lineage>
        <taxon>Eukaryota</taxon>
        <taxon>Viridiplantae</taxon>
        <taxon>Streptophyta</taxon>
        <taxon>Embryophyta</taxon>
        <taxon>Tracheophyta</taxon>
        <taxon>Spermatophyta</taxon>
        <taxon>Magnoliopsida</taxon>
        <taxon>eudicotyledons</taxon>
        <taxon>Gunneridae</taxon>
        <taxon>Pentapetalae</taxon>
        <taxon>asterids</taxon>
        <taxon>campanulids</taxon>
        <taxon>Asterales</taxon>
        <taxon>Asteraceae</taxon>
        <taxon>Cichorioideae</taxon>
        <taxon>Cichorieae</taxon>
        <taxon>Cichoriinae</taxon>
        <taxon>Cichorium</taxon>
    </lineage>
</organism>
<gene>
    <name evidence="1" type="ORF">L2E82_30693</name>
</gene>
<sequence length="260" mass="29761">MTRSSNSPLTPQFQEPEQEFRRRRRHARLMADIANLSWEEYASRTQEETGQGLVHPTIPDGTHFEIKGQFLHLLRETLFTGKDAEDANQHVESVLEIADYFHIPGVTKDAVMLRGPIPKKTPADGYALIEELAQHSHQWHSSRDSSLRKKPTDEQDDGLAALNAKLDALGGDMKKVNQTIHAIQVGCDNCSGPHLARDCPLDEDGKRKESVCYSSGDRFDERRPRNNNWKPYEEYKKDQAKKYKQNLQKLQTKDTEQPKN</sequence>
<evidence type="ECO:0000313" key="2">
    <source>
        <dbReference type="Proteomes" id="UP001055811"/>
    </source>
</evidence>
<reference evidence="2" key="1">
    <citation type="journal article" date="2022" name="Mol. Ecol. Resour.">
        <title>The genomes of chicory, endive, great burdock and yacon provide insights into Asteraceae palaeo-polyploidization history and plant inulin production.</title>
        <authorList>
            <person name="Fan W."/>
            <person name="Wang S."/>
            <person name="Wang H."/>
            <person name="Wang A."/>
            <person name="Jiang F."/>
            <person name="Liu H."/>
            <person name="Zhao H."/>
            <person name="Xu D."/>
            <person name="Zhang Y."/>
        </authorList>
    </citation>
    <scope>NUCLEOTIDE SEQUENCE [LARGE SCALE GENOMIC DNA]</scope>
    <source>
        <strain evidence="2">cv. Punajuju</strain>
    </source>
</reference>
<keyword evidence="2" id="KW-1185">Reference proteome</keyword>
<name>A0ACB9D130_CICIN</name>
<proteinExistence type="predicted"/>
<protein>
    <submittedName>
        <fullName evidence="1">Uncharacterized protein</fullName>
    </submittedName>
</protein>
<dbReference type="EMBL" id="CM042013">
    <property type="protein sequence ID" value="KAI3740267.1"/>
    <property type="molecule type" value="Genomic_DNA"/>
</dbReference>
<evidence type="ECO:0000313" key="1">
    <source>
        <dbReference type="EMBL" id="KAI3740267.1"/>
    </source>
</evidence>
<comment type="caution">
    <text evidence="1">The sequence shown here is derived from an EMBL/GenBank/DDBJ whole genome shotgun (WGS) entry which is preliminary data.</text>
</comment>
<reference evidence="1 2" key="2">
    <citation type="journal article" date="2022" name="Mol. Ecol. Resour.">
        <title>The genomes of chicory, endive, great burdock and yacon provide insights into Asteraceae paleo-polyploidization history and plant inulin production.</title>
        <authorList>
            <person name="Fan W."/>
            <person name="Wang S."/>
            <person name="Wang H."/>
            <person name="Wang A."/>
            <person name="Jiang F."/>
            <person name="Liu H."/>
            <person name="Zhao H."/>
            <person name="Xu D."/>
            <person name="Zhang Y."/>
        </authorList>
    </citation>
    <scope>NUCLEOTIDE SEQUENCE [LARGE SCALE GENOMIC DNA]</scope>
    <source>
        <strain evidence="2">cv. Punajuju</strain>
        <tissue evidence="1">Leaves</tissue>
    </source>
</reference>
<dbReference type="Proteomes" id="UP001055811">
    <property type="component" value="Linkage Group LG05"/>
</dbReference>